<dbReference type="GO" id="GO:1990904">
    <property type="term" value="C:ribonucleoprotein complex"/>
    <property type="evidence" value="ECO:0007669"/>
    <property type="project" value="TreeGrafter"/>
</dbReference>
<dbReference type="GO" id="GO:0006364">
    <property type="term" value="P:rRNA processing"/>
    <property type="evidence" value="ECO:0007669"/>
    <property type="project" value="TreeGrafter"/>
</dbReference>
<feature type="domain" description="PIH1D1/2/3 CS-like" evidence="5">
    <location>
        <begin position="286"/>
        <end position="356"/>
    </location>
</feature>
<dbReference type="GO" id="GO:0097255">
    <property type="term" value="C:R2TP complex"/>
    <property type="evidence" value="ECO:0007669"/>
    <property type="project" value="TreeGrafter"/>
</dbReference>
<dbReference type="InterPro" id="IPR050734">
    <property type="entry name" value="PIH1/Kintoun_subfamily"/>
</dbReference>
<dbReference type="Pfam" id="PF08190">
    <property type="entry name" value="PIH1"/>
    <property type="match status" value="1"/>
</dbReference>
<organism evidence="6">
    <name type="scientific">Culex tarsalis</name>
    <name type="common">Encephalitis mosquito</name>
    <dbReference type="NCBI Taxonomy" id="7177"/>
    <lineage>
        <taxon>Eukaryota</taxon>
        <taxon>Metazoa</taxon>
        <taxon>Ecdysozoa</taxon>
        <taxon>Arthropoda</taxon>
        <taxon>Hexapoda</taxon>
        <taxon>Insecta</taxon>
        <taxon>Pterygota</taxon>
        <taxon>Neoptera</taxon>
        <taxon>Endopterygota</taxon>
        <taxon>Diptera</taxon>
        <taxon>Nematocera</taxon>
        <taxon>Culicoidea</taxon>
        <taxon>Culicidae</taxon>
        <taxon>Culicinae</taxon>
        <taxon>Culicini</taxon>
        <taxon>Culex</taxon>
        <taxon>Culex</taxon>
    </lineage>
</organism>
<dbReference type="PANTHER" id="PTHR22997:SF0">
    <property type="entry name" value="PIH1 DOMAIN-CONTAINING PROTEIN 1"/>
    <property type="match status" value="1"/>
</dbReference>
<dbReference type="Pfam" id="PF18201">
    <property type="entry name" value="PIH1_CS"/>
    <property type="match status" value="1"/>
</dbReference>
<dbReference type="PANTHER" id="PTHR22997">
    <property type="entry name" value="PIH1 DOMAIN-CONTAINING PROTEIN 1"/>
    <property type="match status" value="1"/>
</dbReference>
<evidence type="ECO:0000256" key="1">
    <source>
        <dbReference type="ARBA" id="ARBA00008511"/>
    </source>
</evidence>
<comment type="function">
    <text evidence="3">Involved in the assembly of C/D box small nucleolar ribonucleoprotein (snoRNP) particles. Recruits the SWI/SNF complex to the core promoter of rRNA genes and enhances pre-rRNA transcription. Mediates interaction of TELO2 with the R2TP complex which is necessary for the stability of MTOR and SMG1. Positively regulates the assembly and activity of the mTORC1 complex.</text>
</comment>
<feature type="domain" description="PIH1 N-terminal" evidence="4">
    <location>
        <begin position="33"/>
        <end position="194"/>
    </location>
</feature>
<accession>A0A1Q3F6P1</accession>
<evidence type="ECO:0000259" key="4">
    <source>
        <dbReference type="Pfam" id="PF08190"/>
    </source>
</evidence>
<reference evidence="6" key="1">
    <citation type="submission" date="2017-01" db="EMBL/GenBank/DDBJ databases">
        <title>A deep insight into the sialotranscriptome of adult male and female Cluex tarsalis mosquitoes.</title>
        <authorList>
            <person name="Ribeiro J.M."/>
            <person name="Moreira F."/>
            <person name="Bernard K.A."/>
            <person name="Calvo E."/>
        </authorList>
    </citation>
    <scope>NUCLEOTIDE SEQUENCE</scope>
    <source>
        <strain evidence="6">Kern County</strain>
        <tissue evidence="6">Salivary glands</tissue>
    </source>
</reference>
<evidence type="ECO:0000256" key="3">
    <source>
        <dbReference type="ARBA" id="ARBA00046233"/>
    </source>
</evidence>
<evidence type="ECO:0000313" key="6">
    <source>
        <dbReference type="EMBL" id="JAV23226.1"/>
    </source>
</evidence>
<dbReference type="GO" id="GO:0000492">
    <property type="term" value="P:box C/D snoRNP assembly"/>
    <property type="evidence" value="ECO:0007669"/>
    <property type="project" value="TreeGrafter"/>
</dbReference>
<dbReference type="EMBL" id="GFDL01011819">
    <property type="protein sequence ID" value="JAV23226.1"/>
    <property type="molecule type" value="Transcribed_RNA"/>
</dbReference>
<evidence type="ECO:0000259" key="5">
    <source>
        <dbReference type="Pfam" id="PF18201"/>
    </source>
</evidence>
<dbReference type="GO" id="GO:0005737">
    <property type="term" value="C:cytoplasm"/>
    <property type="evidence" value="ECO:0007669"/>
    <property type="project" value="TreeGrafter"/>
</dbReference>
<evidence type="ECO:0000256" key="2">
    <source>
        <dbReference type="ARBA" id="ARBA00040540"/>
    </source>
</evidence>
<comment type="similarity">
    <text evidence="1">Belongs to the PIH1 family.</text>
</comment>
<sequence>MAKPRTTFLEADSSLMERNLRFVRDEAQDEFNNMFGPIVEQAQEISAGRTKIVKPLPGFCLKAFKKESKEKFFINLCQTDGIPAPEDITEDQLVAILNDGTPSQFKIPMSISQPRSMKDNSGAECQVCDIAVNCNFFKKVESGGLMRDFLITIVFEGIDSKYGIRLDELDWRVLKNKKFVDKLIAHNVQNRDVKAVYESYQNPTPEDMQKLRELDGLSTGSGDVKPKKPLIEEIGPVAIKALKNDKNKTSGKDATATYVPDPTKVAISQASCKKPDCRLFREPATGRAKMLIGEFYLPECTSVSEITLDVGEDRILLEARKKGYLLDAFVDYTIDSSKVQANFNAESKMLNVIMPILAA</sequence>
<dbReference type="InterPro" id="IPR041442">
    <property type="entry name" value="PIH1D1/2/3_CS-like"/>
</dbReference>
<dbReference type="AlphaFoldDB" id="A0A1Q3F6P1"/>
<dbReference type="InterPro" id="IPR012981">
    <property type="entry name" value="PIH1_N"/>
</dbReference>
<proteinExistence type="inferred from homology"/>
<protein>
    <recommendedName>
        <fullName evidence="2">PIH1 domain-containing protein 1</fullName>
    </recommendedName>
</protein>
<name>A0A1Q3F6P1_CULTA</name>